<reference evidence="2" key="1">
    <citation type="journal article" date="2015" name="Nature">
        <title>Complex archaea that bridge the gap between prokaryotes and eukaryotes.</title>
        <authorList>
            <person name="Spang A."/>
            <person name="Saw J.H."/>
            <person name="Jorgensen S.L."/>
            <person name="Zaremba-Niedzwiedzka K."/>
            <person name="Martijn J."/>
            <person name="Lind A.E."/>
            <person name="van Eijk R."/>
            <person name="Schleper C."/>
            <person name="Guy L."/>
            <person name="Ettema T.J."/>
        </authorList>
    </citation>
    <scope>NUCLEOTIDE SEQUENCE</scope>
</reference>
<proteinExistence type="predicted"/>
<dbReference type="EMBL" id="LAZR01000738">
    <property type="protein sequence ID" value="KKN59124.1"/>
    <property type="molecule type" value="Genomic_DNA"/>
</dbReference>
<dbReference type="SUPFAM" id="SSF49503">
    <property type="entry name" value="Cupredoxins"/>
    <property type="match status" value="1"/>
</dbReference>
<evidence type="ECO:0000259" key="1">
    <source>
        <dbReference type="Pfam" id="PF14686"/>
    </source>
</evidence>
<protein>
    <recommendedName>
        <fullName evidence="1">Rhamnogalacturonan lyase domain-containing protein</fullName>
    </recommendedName>
</protein>
<dbReference type="InterPro" id="IPR008969">
    <property type="entry name" value="CarboxyPept-like_regulatory"/>
</dbReference>
<dbReference type="Pfam" id="PF14686">
    <property type="entry name" value="fn3_3"/>
    <property type="match status" value="1"/>
</dbReference>
<dbReference type="Gene3D" id="2.60.40.1120">
    <property type="entry name" value="Carboxypeptidase-like, regulatory domain"/>
    <property type="match status" value="1"/>
</dbReference>
<dbReference type="AlphaFoldDB" id="A0A0F9RWC4"/>
<evidence type="ECO:0000313" key="2">
    <source>
        <dbReference type="EMBL" id="KKN59124.1"/>
    </source>
</evidence>
<organism evidence="2">
    <name type="scientific">marine sediment metagenome</name>
    <dbReference type="NCBI Taxonomy" id="412755"/>
    <lineage>
        <taxon>unclassified sequences</taxon>
        <taxon>metagenomes</taxon>
        <taxon>ecological metagenomes</taxon>
    </lineage>
</organism>
<name>A0A0F9RWC4_9ZZZZ</name>
<dbReference type="InterPro" id="IPR008972">
    <property type="entry name" value="Cupredoxin"/>
</dbReference>
<sequence length="216" mass="24302">MKIQKIMKAIIFALFIMSGSFFTLTLFPNGSSGENESETGIITGTVKVSRARHSGDVVAYLEREGLKKEYPPLEKHSTLDQKNLVFIPRVLPILKGTTVDFRNSDDVQHNIFAPGKVEKFNLGTWGLGGIKEYTFSKPGEVVILCNVHSEMVAYIIILESPYFAKTAKDGNFRMENIPPGTYTLKTWHEKMKSAPQQVTIAKGEIKEIHLELKKRK</sequence>
<accession>A0A0F9RWC4</accession>
<feature type="domain" description="Rhamnogalacturonan lyase" evidence="1">
    <location>
        <begin position="162"/>
        <end position="204"/>
    </location>
</feature>
<dbReference type="SUPFAM" id="SSF49464">
    <property type="entry name" value="Carboxypeptidase regulatory domain-like"/>
    <property type="match status" value="1"/>
</dbReference>
<comment type="caution">
    <text evidence="2">The sequence shown here is derived from an EMBL/GenBank/DDBJ whole genome shotgun (WGS) entry which is preliminary data.</text>
</comment>
<gene>
    <name evidence="2" type="ORF">LCGC14_0545330</name>
</gene>
<dbReference type="InterPro" id="IPR029413">
    <property type="entry name" value="RG-lyase_II"/>
</dbReference>
<dbReference type="Gene3D" id="2.60.40.420">
    <property type="entry name" value="Cupredoxins - blue copper proteins"/>
    <property type="match status" value="1"/>
</dbReference>